<accession>A0A8H6CDJ8</accession>
<dbReference type="Proteomes" id="UP000593566">
    <property type="component" value="Unassembled WGS sequence"/>
</dbReference>
<dbReference type="GeneID" id="59330470"/>
<feature type="region of interest" description="Disordered" evidence="1">
    <location>
        <begin position="18"/>
        <end position="48"/>
    </location>
</feature>
<proteinExistence type="predicted"/>
<evidence type="ECO:0000256" key="1">
    <source>
        <dbReference type="SAM" id="MobiDB-lite"/>
    </source>
</evidence>
<name>A0A8H6CDJ8_9LECA</name>
<comment type="caution">
    <text evidence="2">The sequence shown here is derived from an EMBL/GenBank/DDBJ whole genome shotgun (WGS) entry which is preliminary data.</text>
</comment>
<evidence type="ECO:0000313" key="3">
    <source>
        <dbReference type="Proteomes" id="UP000593566"/>
    </source>
</evidence>
<protein>
    <submittedName>
        <fullName evidence="2">Uncharacterized protein</fullName>
    </submittedName>
</protein>
<evidence type="ECO:0000313" key="2">
    <source>
        <dbReference type="EMBL" id="KAF6221201.1"/>
    </source>
</evidence>
<dbReference type="Pfam" id="PF23562">
    <property type="entry name" value="AMP-binding_C_3"/>
    <property type="match status" value="1"/>
</dbReference>
<organism evidence="2 3">
    <name type="scientific">Letharia lupina</name>
    <dbReference type="NCBI Taxonomy" id="560253"/>
    <lineage>
        <taxon>Eukaryota</taxon>
        <taxon>Fungi</taxon>
        <taxon>Dikarya</taxon>
        <taxon>Ascomycota</taxon>
        <taxon>Pezizomycotina</taxon>
        <taxon>Lecanoromycetes</taxon>
        <taxon>OSLEUM clade</taxon>
        <taxon>Lecanoromycetidae</taxon>
        <taxon>Lecanorales</taxon>
        <taxon>Lecanorineae</taxon>
        <taxon>Parmeliaceae</taxon>
        <taxon>Letharia</taxon>
    </lineage>
</organism>
<dbReference type="RefSeq" id="XP_037150636.1">
    <property type="nucleotide sequence ID" value="XM_037292983.1"/>
</dbReference>
<reference evidence="2 3" key="1">
    <citation type="journal article" date="2020" name="Genomics">
        <title>Complete, high-quality genomes from long-read metagenomic sequencing of two wolf lichen thalli reveals enigmatic genome architecture.</title>
        <authorList>
            <person name="McKenzie S.K."/>
            <person name="Walston R.F."/>
            <person name="Allen J.L."/>
        </authorList>
    </citation>
    <scope>NUCLEOTIDE SEQUENCE [LARGE SCALE GENOMIC DNA]</scope>
    <source>
        <strain evidence="2">WasteWater1</strain>
    </source>
</reference>
<dbReference type="EMBL" id="JACCJB010000014">
    <property type="protein sequence ID" value="KAF6221201.1"/>
    <property type="molecule type" value="Genomic_DNA"/>
</dbReference>
<gene>
    <name evidence="2" type="ORF">HO133_002056</name>
</gene>
<keyword evidence="3" id="KW-1185">Reference proteome</keyword>
<sequence>MDGDDGYDSRLDTHAQRYAIYHRSSQASPRDGAEPELARKSGSIAMSSLPRRASPLRHRWYFGGEDENDDAVLNNENRDISQRAHRSRRLGIHIFHLPVSVRDAALRRENGDAFEEIFNVHPDLEKWRVQDLFSKHLNKDDVKLYRGRTEDLIISSLGETFLPKSMEGMIESRPIVDAALVTDRGQAGLALLVEPQAAVTCVEMRMKALKDSNLTEEAKAEVGTDAQNVENRDESLTWRGLQQRGLPVRAFLSDMRKAKEKSSGYFI</sequence>
<dbReference type="AlphaFoldDB" id="A0A8H6CDJ8"/>